<dbReference type="HOGENOM" id="CLU_921549_0_0_1"/>
<proteinExistence type="predicted"/>
<sequence length="302" mass="33019">MSDEFEHFERYFGGVVGSEFGDERSTPDGFQHFVGFIFSPAKVILKEVNAGLVLAFRSTPREFQYVVGSISSAAKAILNEVNANLMLAFRSTPREFQYVVGSISSAAKVILNEVNANLSMLKSIDESCTIPAILNGTPTSASIRINDALCEGHILGSKIYRERGEYTVESMTPDEFQHLVGVISSVTKVILNEANALNNSDIVLLPCRLLAWFVWTPVRLAKWTLSLLGFGHRGVREEDIFQEGHPSPAINPSLRGIFMDMADWMALGGRADCGQPLSWVAIGGDEDGVFGLRPSLEQGKSA</sequence>
<reference evidence="2" key="1">
    <citation type="journal article" date="2014" name="Proc. Natl. Acad. Sci. U.S.A.">
        <title>Extensive sampling of basidiomycete genomes demonstrates inadequacy of the white-rot/brown-rot paradigm for wood decay fungi.</title>
        <authorList>
            <person name="Riley R."/>
            <person name="Salamov A.A."/>
            <person name="Brown D.W."/>
            <person name="Nagy L.G."/>
            <person name="Floudas D."/>
            <person name="Held B.W."/>
            <person name="Levasseur A."/>
            <person name="Lombard V."/>
            <person name="Morin E."/>
            <person name="Otillar R."/>
            <person name="Lindquist E.A."/>
            <person name="Sun H."/>
            <person name="LaButti K.M."/>
            <person name="Schmutz J."/>
            <person name="Jabbour D."/>
            <person name="Luo H."/>
            <person name="Baker S.E."/>
            <person name="Pisabarro A.G."/>
            <person name="Walton J.D."/>
            <person name="Blanchette R.A."/>
            <person name="Henrissat B."/>
            <person name="Martin F."/>
            <person name="Cullen D."/>
            <person name="Hibbett D.S."/>
            <person name="Grigoriev I.V."/>
        </authorList>
    </citation>
    <scope>NUCLEOTIDE SEQUENCE [LARGE SCALE GENOMIC DNA]</scope>
    <source>
        <strain evidence="2">MUCL 33604</strain>
    </source>
</reference>
<dbReference type="Proteomes" id="UP000027265">
    <property type="component" value="Unassembled WGS sequence"/>
</dbReference>
<accession>A0A067Q9L2</accession>
<name>A0A067Q9L2_9AGAM</name>
<dbReference type="InParanoid" id="A0A067Q9L2"/>
<gene>
    <name evidence="1" type="ORF">JAAARDRAFT_43960</name>
</gene>
<dbReference type="AlphaFoldDB" id="A0A067Q9L2"/>
<keyword evidence="2" id="KW-1185">Reference proteome</keyword>
<dbReference type="EMBL" id="KL197710">
    <property type="protein sequence ID" value="KDQ62845.1"/>
    <property type="molecule type" value="Genomic_DNA"/>
</dbReference>
<evidence type="ECO:0000313" key="2">
    <source>
        <dbReference type="Proteomes" id="UP000027265"/>
    </source>
</evidence>
<organism evidence="1 2">
    <name type="scientific">Jaapia argillacea MUCL 33604</name>
    <dbReference type="NCBI Taxonomy" id="933084"/>
    <lineage>
        <taxon>Eukaryota</taxon>
        <taxon>Fungi</taxon>
        <taxon>Dikarya</taxon>
        <taxon>Basidiomycota</taxon>
        <taxon>Agaricomycotina</taxon>
        <taxon>Agaricomycetes</taxon>
        <taxon>Agaricomycetidae</taxon>
        <taxon>Jaapiales</taxon>
        <taxon>Jaapiaceae</taxon>
        <taxon>Jaapia</taxon>
    </lineage>
</organism>
<evidence type="ECO:0000313" key="1">
    <source>
        <dbReference type="EMBL" id="KDQ62845.1"/>
    </source>
</evidence>
<protein>
    <submittedName>
        <fullName evidence="1">Uncharacterized protein</fullName>
    </submittedName>
</protein>